<sequence length="53" mass="5634">MTIAVEGRGSRLGIELVRQGQVDIGMASWKETEAAALWSMPIALDGTAIVVHP</sequence>
<protein>
    <recommendedName>
        <fullName evidence="2">LysR substrate-binding domain-containing protein</fullName>
    </recommendedName>
</protein>
<comment type="caution">
    <text evidence="1">The sequence shown here is derived from an EMBL/GenBank/DDBJ whole genome shotgun (WGS) entry which is preliminary data.</text>
</comment>
<reference evidence="1" key="1">
    <citation type="journal article" date="2014" name="Front. Microbiol.">
        <title>High frequency of phylogenetically diverse reductive dehalogenase-homologous genes in deep subseafloor sedimentary metagenomes.</title>
        <authorList>
            <person name="Kawai M."/>
            <person name="Futagami T."/>
            <person name="Toyoda A."/>
            <person name="Takaki Y."/>
            <person name="Nishi S."/>
            <person name="Hori S."/>
            <person name="Arai W."/>
            <person name="Tsubouchi T."/>
            <person name="Morono Y."/>
            <person name="Uchiyama I."/>
            <person name="Ito T."/>
            <person name="Fujiyama A."/>
            <person name="Inagaki F."/>
            <person name="Takami H."/>
        </authorList>
    </citation>
    <scope>NUCLEOTIDE SEQUENCE</scope>
    <source>
        <strain evidence="1">Expedition CK06-06</strain>
    </source>
</reference>
<gene>
    <name evidence="1" type="ORF">S01H1_63603</name>
</gene>
<organism evidence="1">
    <name type="scientific">marine sediment metagenome</name>
    <dbReference type="NCBI Taxonomy" id="412755"/>
    <lineage>
        <taxon>unclassified sequences</taxon>
        <taxon>metagenomes</taxon>
        <taxon>ecological metagenomes</taxon>
    </lineage>
</organism>
<evidence type="ECO:0008006" key="2">
    <source>
        <dbReference type="Google" id="ProtNLM"/>
    </source>
</evidence>
<proteinExistence type="predicted"/>
<dbReference type="AlphaFoldDB" id="X0X1Q1"/>
<feature type="non-terminal residue" evidence="1">
    <location>
        <position position="53"/>
    </location>
</feature>
<dbReference type="SUPFAM" id="SSF53850">
    <property type="entry name" value="Periplasmic binding protein-like II"/>
    <property type="match status" value="1"/>
</dbReference>
<dbReference type="EMBL" id="BARS01041874">
    <property type="protein sequence ID" value="GAG36940.1"/>
    <property type="molecule type" value="Genomic_DNA"/>
</dbReference>
<name>X0X1Q1_9ZZZZ</name>
<evidence type="ECO:0000313" key="1">
    <source>
        <dbReference type="EMBL" id="GAG36940.1"/>
    </source>
</evidence>
<accession>X0X1Q1</accession>
<dbReference type="Gene3D" id="3.40.190.10">
    <property type="entry name" value="Periplasmic binding protein-like II"/>
    <property type="match status" value="1"/>
</dbReference>